<sequence>MAALNFNINSENAIVWADSEVRDAFTGDIWRANKVVCIPHLNLIVACTGFGELLARWVGFLNYKHGAVDINSLDKYVTQALQEIWRSINDFIPASLNQAVTVYHFGFAKTESDHVMRAYAYRSTNEFKSEFIRGGLMVEPDLPENFAYSFPEDMLAMVQAQADNQLRPEVETKVHIGGEVVCTTLDRQGFTISTLGRINAVTGG</sequence>
<reference evidence="1 2" key="1">
    <citation type="journal article" date="2020" name="Insects">
        <title>Bacteria Belonging to Pseudomonas typographi sp. nov. from the Bark Beetle Ips typographus Have Genomic Potential to Aid in the Host Ecology.</title>
        <authorList>
            <person name="Peral-Aranega E."/>
            <person name="Saati-Santamaria Z."/>
            <person name="Kolarik M."/>
            <person name="Rivas R."/>
            <person name="Garcia-Fraile P."/>
        </authorList>
    </citation>
    <scope>NUCLEOTIDE SEQUENCE [LARGE SCALE GENOMIC DNA]</scope>
    <source>
        <strain evidence="1 2">CA3A</strain>
    </source>
</reference>
<name>A0ABR7ZA31_9PSED</name>
<proteinExistence type="predicted"/>
<protein>
    <recommendedName>
        <fullName evidence="3">Tail protein</fullName>
    </recommendedName>
</protein>
<dbReference type="Proteomes" id="UP000805841">
    <property type="component" value="Unassembled WGS sequence"/>
</dbReference>
<evidence type="ECO:0000313" key="2">
    <source>
        <dbReference type="Proteomes" id="UP000805841"/>
    </source>
</evidence>
<accession>A0ABR7ZA31</accession>
<evidence type="ECO:0008006" key="3">
    <source>
        <dbReference type="Google" id="ProtNLM"/>
    </source>
</evidence>
<dbReference type="EMBL" id="JAAOCA010000073">
    <property type="protein sequence ID" value="MBD1602426.1"/>
    <property type="molecule type" value="Genomic_DNA"/>
</dbReference>
<comment type="caution">
    <text evidence="1">The sequence shown here is derived from an EMBL/GenBank/DDBJ whole genome shotgun (WGS) entry which is preliminary data.</text>
</comment>
<dbReference type="RefSeq" id="WP_190427424.1">
    <property type="nucleotide sequence ID" value="NZ_JAAOCA010000073.1"/>
</dbReference>
<organism evidence="1 2">
    <name type="scientific">Pseudomonas typographi</name>
    <dbReference type="NCBI Taxonomy" id="2715964"/>
    <lineage>
        <taxon>Bacteria</taxon>
        <taxon>Pseudomonadati</taxon>
        <taxon>Pseudomonadota</taxon>
        <taxon>Gammaproteobacteria</taxon>
        <taxon>Pseudomonadales</taxon>
        <taxon>Pseudomonadaceae</taxon>
        <taxon>Pseudomonas</taxon>
    </lineage>
</organism>
<keyword evidence="2" id="KW-1185">Reference proteome</keyword>
<evidence type="ECO:0000313" key="1">
    <source>
        <dbReference type="EMBL" id="MBD1602426.1"/>
    </source>
</evidence>
<gene>
    <name evidence="1" type="ORF">HAQ05_27490</name>
</gene>